<dbReference type="PANTHER" id="PTHR21716:SF53">
    <property type="entry name" value="PERMEASE PERM-RELATED"/>
    <property type="match status" value="1"/>
</dbReference>
<feature type="transmembrane region" description="Helical" evidence="8">
    <location>
        <begin position="170"/>
        <end position="198"/>
    </location>
</feature>
<protein>
    <submittedName>
        <fullName evidence="9">AI-2E family transporter</fullName>
    </submittedName>
</protein>
<name>A0ABV3S244_9LACO</name>
<keyword evidence="7 8" id="KW-0472">Membrane</keyword>
<dbReference type="InterPro" id="IPR002549">
    <property type="entry name" value="AI-2E-like"/>
</dbReference>
<evidence type="ECO:0000256" key="2">
    <source>
        <dbReference type="ARBA" id="ARBA00009773"/>
    </source>
</evidence>
<evidence type="ECO:0000256" key="8">
    <source>
        <dbReference type="SAM" id="Phobius"/>
    </source>
</evidence>
<feature type="transmembrane region" description="Helical" evidence="8">
    <location>
        <begin position="241"/>
        <end position="274"/>
    </location>
</feature>
<reference evidence="9 10" key="1">
    <citation type="submission" date="2024-07" db="EMBL/GenBank/DDBJ databases">
        <authorList>
            <person name="Yun M."/>
        </authorList>
    </citation>
    <scope>NUCLEOTIDE SEQUENCE [LARGE SCALE GENOMIC DNA]</scope>
    <source>
        <strain evidence="9 10">MS01</strain>
    </source>
</reference>
<dbReference type="PANTHER" id="PTHR21716">
    <property type="entry name" value="TRANSMEMBRANE PROTEIN"/>
    <property type="match status" value="1"/>
</dbReference>
<keyword evidence="10" id="KW-1185">Reference proteome</keyword>
<evidence type="ECO:0000256" key="6">
    <source>
        <dbReference type="ARBA" id="ARBA00022989"/>
    </source>
</evidence>
<proteinExistence type="inferred from homology"/>
<keyword evidence="4" id="KW-1003">Cell membrane</keyword>
<evidence type="ECO:0000256" key="5">
    <source>
        <dbReference type="ARBA" id="ARBA00022692"/>
    </source>
</evidence>
<organism evidence="9 10">
    <name type="scientific">Leuconostoc aquikimchii</name>
    <dbReference type="NCBI Taxonomy" id="3236804"/>
    <lineage>
        <taxon>Bacteria</taxon>
        <taxon>Bacillati</taxon>
        <taxon>Bacillota</taxon>
        <taxon>Bacilli</taxon>
        <taxon>Lactobacillales</taxon>
        <taxon>Lactobacillaceae</taxon>
        <taxon>Leuconostoc</taxon>
    </lineage>
</organism>
<feature type="transmembrane region" description="Helical" evidence="8">
    <location>
        <begin position="20"/>
        <end position="38"/>
    </location>
</feature>
<feature type="transmembrane region" description="Helical" evidence="8">
    <location>
        <begin position="50"/>
        <end position="68"/>
    </location>
</feature>
<dbReference type="Pfam" id="PF01594">
    <property type="entry name" value="AI-2E_transport"/>
    <property type="match status" value="1"/>
</dbReference>
<evidence type="ECO:0000313" key="10">
    <source>
        <dbReference type="Proteomes" id="UP001556617"/>
    </source>
</evidence>
<comment type="similarity">
    <text evidence="2">Belongs to the autoinducer-2 exporter (AI-2E) (TC 2.A.86) family.</text>
</comment>
<keyword evidence="6 8" id="KW-1133">Transmembrane helix</keyword>
<comment type="subcellular location">
    <subcellularLocation>
        <location evidence="1">Cell membrane</location>
        <topology evidence="1">Multi-pass membrane protein</topology>
    </subcellularLocation>
</comment>
<dbReference type="EMBL" id="JBFPER010000001">
    <property type="protein sequence ID" value="MEX0380537.1"/>
    <property type="molecule type" value="Genomic_DNA"/>
</dbReference>
<keyword evidence="5 8" id="KW-0812">Transmembrane</keyword>
<feature type="transmembrane region" description="Helical" evidence="8">
    <location>
        <begin position="286"/>
        <end position="308"/>
    </location>
</feature>
<sequence length="390" mass="43325">MGKNKEPQSWYRRLLSGNDLVHGLVVILLVLLIIFLGWQIRFVFEPVRALFTAVGAPILIAGVLYYLLSPVVNLVSKYTRLPRGISIGIILVLLLAVAAGLITIVVLVLRSQLVTFTANWPNYWHTSQNFINETFKSDQFNPVREFLNHTNTNINQTVIDWSRKYLTTGVAGISSFASVLTTVSITAVATPFILYYMLLDGHKFSEFIGEKFPPQAQHSVQQLLTDISKQIAQYIRGQLGVAFAVMIMFSIGFTLIGLPYGILLALMAGFFNMIPYVGSIIAQVPVWTVALIAGGPKMLILAIIVLAIEQPIEGHVIAPKILGEALSIHPVTVIVVLLSSGHIFGVLGIILAVPTYAVLKVIVTRIYMWWRNNSEFYKDEDEDEDEVEEI</sequence>
<dbReference type="Proteomes" id="UP001556617">
    <property type="component" value="Unassembled WGS sequence"/>
</dbReference>
<accession>A0ABV3S244</accession>
<evidence type="ECO:0000256" key="7">
    <source>
        <dbReference type="ARBA" id="ARBA00023136"/>
    </source>
</evidence>
<keyword evidence="3" id="KW-0813">Transport</keyword>
<evidence type="ECO:0000256" key="4">
    <source>
        <dbReference type="ARBA" id="ARBA00022475"/>
    </source>
</evidence>
<dbReference type="RefSeq" id="WP_367973937.1">
    <property type="nucleotide sequence ID" value="NZ_JBFPEQ010000001.1"/>
</dbReference>
<evidence type="ECO:0000313" key="9">
    <source>
        <dbReference type="EMBL" id="MEX0380537.1"/>
    </source>
</evidence>
<evidence type="ECO:0000256" key="1">
    <source>
        <dbReference type="ARBA" id="ARBA00004651"/>
    </source>
</evidence>
<gene>
    <name evidence="9" type="ORF">AB3K24_04140</name>
</gene>
<evidence type="ECO:0000256" key="3">
    <source>
        <dbReference type="ARBA" id="ARBA00022448"/>
    </source>
</evidence>
<comment type="caution">
    <text evidence="9">The sequence shown here is derived from an EMBL/GenBank/DDBJ whole genome shotgun (WGS) entry which is preliminary data.</text>
</comment>
<feature type="transmembrane region" description="Helical" evidence="8">
    <location>
        <begin position="328"/>
        <end position="359"/>
    </location>
</feature>
<feature type="transmembrane region" description="Helical" evidence="8">
    <location>
        <begin position="88"/>
        <end position="109"/>
    </location>
</feature>